<feature type="transmembrane region" description="Helical" evidence="2">
    <location>
        <begin position="121"/>
        <end position="142"/>
    </location>
</feature>
<dbReference type="KEGG" id="mant:BHD05_04975"/>
<evidence type="ECO:0008006" key="5">
    <source>
        <dbReference type="Google" id="ProtNLM"/>
    </source>
</evidence>
<dbReference type="OrthoDB" id="4374883at2"/>
<accession>A0A7L5AFV5</accession>
<evidence type="ECO:0000256" key="2">
    <source>
        <dbReference type="SAM" id="Phobius"/>
    </source>
</evidence>
<dbReference type="Proteomes" id="UP000464507">
    <property type="component" value="Chromosome"/>
</dbReference>
<dbReference type="AlphaFoldDB" id="A0A7L5AFV5"/>
<name>A0A7L5AFV5_9MICO</name>
<keyword evidence="2" id="KW-0472">Membrane</keyword>
<sequence length="148" mass="15964">MGVCVNCGGALEDRWKFCIFCGTPVSRAPISEPAAEPARGPDAELDAEQPFSHPGGEPDISPPIDDGPNWEPEPEPEPEPSRPPIPAAIRTFVQVEIPNEDEDDPAARHIRPRFRPRRVDIPLLLGIALGIAGFALIIYMIAVLSGQG</sequence>
<dbReference type="RefSeq" id="WP_161885457.1">
    <property type="nucleotide sequence ID" value="NZ_CP017146.1"/>
</dbReference>
<feature type="region of interest" description="Disordered" evidence="1">
    <location>
        <begin position="30"/>
        <end position="86"/>
    </location>
</feature>
<reference evidence="3 4" key="1">
    <citation type="submission" date="2016-09" db="EMBL/GenBank/DDBJ databases">
        <title>Complete genome sequence of microbes from the polar regions.</title>
        <authorList>
            <person name="Liao L."/>
            <person name="Chen B."/>
        </authorList>
    </citation>
    <scope>NUCLEOTIDE SEQUENCE [LARGE SCALE GENOMIC DNA]</scope>
    <source>
        <strain evidence="3 4">ZS314</strain>
    </source>
</reference>
<organism evidence="3 4">
    <name type="scientific">Marisediminicola antarctica</name>
    <dbReference type="NCBI Taxonomy" id="674079"/>
    <lineage>
        <taxon>Bacteria</taxon>
        <taxon>Bacillati</taxon>
        <taxon>Actinomycetota</taxon>
        <taxon>Actinomycetes</taxon>
        <taxon>Micrococcales</taxon>
        <taxon>Microbacteriaceae</taxon>
        <taxon>Marisediminicola</taxon>
    </lineage>
</organism>
<dbReference type="EMBL" id="CP017146">
    <property type="protein sequence ID" value="QHO69097.1"/>
    <property type="molecule type" value="Genomic_DNA"/>
</dbReference>
<keyword evidence="2" id="KW-1133">Transmembrane helix</keyword>
<protein>
    <recommendedName>
        <fullName evidence="5">Zinc-ribbon domain-containing protein</fullName>
    </recommendedName>
</protein>
<keyword evidence="4" id="KW-1185">Reference proteome</keyword>
<evidence type="ECO:0000313" key="3">
    <source>
        <dbReference type="EMBL" id="QHO69097.1"/>
    </source>
</evidence>
<gene>
    <name evidence="3" type="ORF">BHD05_04975</name>
</gene>
<keyword evidence="2" id="KW-0812">Transmembrane</keyword>
<evidence type="ECO:0000313" key="4">
    <source>
        <dbReference type="Proteomes" id="UP000464507"/>
    </source>
</evidence>
<evidence type="ECO:0000256" key="1">
    <source>
        <dbReference type="SAM" id="MobiDB-lite"/>
    </source>
</evidence>
<proteinExistence type="predicted"/>